<accession>A0A151U729</accession>
<evidence type="ECO:0000313" key="3">
    <source>
        <dbReference type="Proteomes" id="UP000075243"/>
    </source>
</evidence>
<dbReference type="PANTHER" id="PTHR31343">
    <property type="entry name" value="T15D22.8"/>
    <property type="match status" value="1"/>
</dbReference>
<feature type="region of interest" description="Disordered" evidence="1">
    <location>
        <begin position="152"/>
        <end position="177"/>
    </location>
</feature>
<dbReference type="STRING" id="3821.A0A151U729"/>
<dbReference type="OMA" id="CFLTYHH"/>
<reference evidence="2 3" key="1">
    <citation type="journal article" date="2012" name="Nat. Biotechnol.">
        <title>Draft genome sequence of pigeonpea (Cajanus cajan), an orphan legume crop of resource-poor farmers.</title>
        <authorList>
            <person name="Varshney R.K."/>
            <person name="Chen W."/>
            <person name="Li Y."/>
            <person name="Bharti A.K."/>
            <person name="Saxena R.K."/>
            <person name="Schlueter J.A."/>
            <person name="Donoghue M.T."/>
            <person name="Azam S."/>
            <person name="Fan G."/>
            <person name="Whaley A.M."/>
            <person name="Farmer A.D."/>
            <person name="Sheridan J."/>
            <person name="Iwata A."/>
            <person name="Tuteja R."/>
            <person name="Penmetsa R.V."/>
            <person name="Wu W."/>
            <person name="Upadhyaya H.D."/>
            <person name="Yang S.P."/>
            <person name="Shah T."/>
            <person name="Saxena K.B."/>
            <person name="Michael T."/>
            <person name="McCombie W.R."/>
            <person name="Yang B."/>
            <person name="Zhang G."/>
            <person name="Yang H."/>
            <person name="Wang J."/>
            <person name="Spillane C."/>
            <person name="Cook D.R."/>
            <person name="May G.D."/>
            <person name="Xu X."/>
            <person name="Jackson S.A."/>
        </authorList>
    </citation>
    <scope>NUCLEOTIDE SEQUENCE [LARGE SCALE GENOMIC DNA]</scope>
    <source>
        <strain evidence="3">cv. Asha</strain>
    </source>
</reference>
<gene>
    <name evidence="2" type="ORF">KK1_007836</name>
</gene>
<keyword evidence="3" id="KW-1185">Reference proteome</keyword>
<name>A0A151U729_CAJCA</name>
<protein>
    <submittedName>
        <fullName evidence="2">Uncharacterized protein</fullName>
    </submittedName>
</protein>
<dbReference type="InterPro" id="IPR008507">
    <property type="entry name" value="DUF789"/>
</dbReference>
<dbReference type="Gramene" id="C.cajan_07628.t">
    <property type="protein sequence ID" value="C.cajan_07628.t"/>
    <property type="gene ID" value="C.cajan_07628"/>
</dbReference>
<evidence type="ECO:0000256" key="1">
    <source>
        <dbReference type="SAM" id="MobiDB-lite"/>
    </source>
</evidence>
<dbReference type="EMBL" id="CM003604">
    <property type="protein sequence ID" value="KYP75136.1"/>
    <property type="molecule type" value="Genomic_DNA"/>
</dbReference>
<evidence type="ECO:0000313" key="2">
    <source>
        <dbReference type="EMBL" id="KYP75136.1"/>
    </source>
</evidence>
<dbReference type="AlphaFoldDB" id="A0A151U729"/>
<sequence>MLGTGLNFGRARGEDRFYSPAKARRSFQTMENDKLRRAYSDVTSTAKSDLANRVENRLASEEVKKGGAVPSYEPVGNRLSNLERFLHAITPSVSAQHLPKRTARGLRECNAEFPPFFVLVPLVLNNKDSVVQYYVPYLSGIQIYSQTAKPTVKSRQFGEDSDSDLRDSSSDASSDCEAAKAVPQRMGGLSLRDHHSLPEDDFSSDDGESVNSQGYLIFEYLERDPPYSREPLADKIMDLAFGFPELMTLRSCDILASSWISVAWYPIYRIPTGPTLKDLDACFLTYHHLCTPMGGSQKVQAPAPHPTEMDSDQKMSLPVIGLASYKFKGSMWTPNGGYERQLANSLLKAADDWLRPLQVNHPDFLFFSRR</sequence>
<proteinExistence type="predicted"/>
<organism evidence="2 3">
    <name type="scientific">Cajanus cajan</name>
    <name type="common">Pigeon pea</name>
    <name type="synonym">Cajanus indicus</name>
    <dbReference type="NCBI Taxonomy" id="3821"/>
    <lineage>
        <taxon>Eukaryota</taxon>
        <taxon>Viridiplantae</taxon>
        <taxon>Streptophyta</taxon>
        <taxon>Embryophyta</taxon>
        <taxon>Tracheophyta</taxon>
        <taxon>Spermatophyta</taxon>
        <taxon>Magnoliopsida</taxon>
        <taxon>eudicotyledons</taxon>
        <taxon>Gunneridae</taxon>
        <taxon>Pentapetalae</taxon>
        <taxon>rosids</taxon>
        <taxon>fabids</taxon>
        <taxon>Fabales</taxon>
        <taxon>Fabaceae</taxon>
        <taxon>Papilionoideae</taxon>
        <taxon>50 kb inversion clade</taxon>
        <taxon>NPAAA clade</taxon>
        <taxon>indigoferoid/millettioid clade</taxon>
        <taxon>Phaseoleae</taxon>
        <taxon>Cajanus</taxon>
    </lineage>
</organism>
<dbReference type="Proteomes" id="UP000075243">
    <property type="component" value="Chromosome 2"/>
</dbReference>
<dbReference type="Pfam" id="PF05623">
    <property type="entry name" value="DUF789"/>
    <property type="match status" value="1"/>
</dbReference>
<dbReference type="PANTHER" id="PTHR31343:SF42">
    <property type="entry name" value="T15D22.8"/>
    <property type="match status" value="1"/>
</dbReference>